<evidence type="ECO:0000256" key="3">
    <source>
        <dbReference type="ARBA" id="ARBA00022737"/>
    </source>
</evidence>
<keyword evidence="2" id="KW-0808">Transferase</keyword>
<dbReference type="CDD" id="cd04647">
    <property type="entry name" value="LbH_MAT_like"/>
    <property type="match status" value="1"/>
</dbReference>
<dbReference type="SUPFAM" id="SSF51161">
    <property type="entry name" value="Trimeric LpxA-like enzymes"/>
    <property type="match status" value="1"/>
</dbReference>
<accession>A0A9X2PY83</accession>
<protein>
    <submittedName>
        <fullName evidence="5">Acetyltransferase-like isoleucine patch superfamily enzyme</fullName>
    </submittedName>
</protein>
<dbReference type="Pfam" id="PF14602">
    <property type="entry name" value="Hexapep_2"/>
    <property type="match status" value="1"/>
</dbReference>
<evidence type="ECO:0000313" key="5">
    <source>
        <dbReference type="EMBL" id="MCS3678754.1"/>
    </source>
</evidence>
<dbReference type="PANTHER" id="PTHR23416:SF23">
    <property type="entry name" value="ACETYLTRANSFERASE C18B11.09C-RELATED"/>
    <property type="match status" value="1"/>
</dbReference>
<evidence type="ECO:0000256" key="4">
    <source>
        <dbReference type="ARBA" id="ARBA00023315"/>
    </source>
</evidence>
<dbReference type="GO" id="GO:0008374">
    <property type="term" value="F:O-acyltransferase activity"/>
    <property type="evidence" value="ECO:0007669"/>
    <property type="project" value="TreeGrafter"/>
</dbReference>
<dbReference type="Gene3D" id="2.160.10.10">
    <property type="entry name" value="Hexapeptide repeat proteins"/>
    <property type="match status" value="1"/>
</dbReference>
<gene>
    <name evidence="5" type="ORF">GGP71_002695</name>
</gene>
<evidence type="ECO:0000256" key="1">
    <source>
        <dbReference type="ARBA" id="ARBA00007274"/>
    </source>
</evidence>
<name>A0A9X2PY83_9BACT</name>
<keyword evidence="3" id="KW-0677">Repeat</keyword>
<keyword evidence="4" id="KW-0012">Acyltransferase</keyword>
<dbReference type="EMBL" id="JANUAU010000009">
    <property type="protein sequence ID" value="MCS3678754.1"/>
    <property type="molecule type" value="Genomic_DNA"/>
</dbReference>
<evidence type="ECO:0000256" key="2">
    <source>
        <dbReference type="ARBA" id="ARBA00022679"/>
    </source>
</evidence>
<comment type="caution">
    <text evidence="5">The sequence shown here is derived from an EMBL/GenBank/DDBJ whole genome shotgun (WGS) entry which is preliminary data.</text>
</comment>
<evidence type="ECO:0000313" key="6">
    <source>
        <dbReference type="Proteomes" id="UP001155027"/>
    </source>
</evidence>
<dbReference type="InterPro" id="IPR011004">
    <property type="entry name" value="Trimer_LpxA-like_sf"/>
</dbReference>
<dbReference type="Proteomes" id="UP001155027">
    <property type="component" value="Unassembled WGS sequence"/>
</dbReference>
<reference evidence="5" key="1">
    <citation type="submission" date="2022-08" db="EMBL/GenBank/DDBJ databases">
        <title>Genomic Encyclopedia of Type Strains, Phase V (KMG-V): Genome sequencing to study the core and pangenomes of soil and plant-associated prokaryotes.</title>
        <authorList>
            <person name="Whitman W."/>
        </authorList>
    </citation>
    <scope>NUCLEOTIDE SEQUENCE</scope>
    <source>
        <strain evidence="5">0</strain>
    </source>
</reference>
<dbReference type="PROSITE" id="PS00101">
    <property type="entry name" value="HEXAPEP_TRANSFERASES"/>
    <property type="match status" value="1"/>
</dbReference>
<dbReference type="PANTHER" id="PTHR23416">
    <property type="entry name" value="SIALIC ACID SYNTHASE-RELATED"/>
    <property type="match status" value="1"/>
</dbReference>
<dbReference type="InterPro" id="IPR051159">
    <property type="entry name" value="Hexapeptide_acetyltransf"/>
</dbReference>
<dbReference type="InterPro" id="IPR018357">
    <property type="entry name" value="Hexapep_transf_CS"/>
</dbReference>
<comment type="similarity">
    <text evidence="1">Belongs to the transferase hexapeptide repeat family.</text>
</comment>
<dbReference type="InterPro" id="IPR001451">
    <property type="entry name" value="Hexapep"/>
</dbReference>
<dbReference type="AlphaFoldDB" id="A0A9X2PY83"/>
<sequence length="205" mass="22160">MSSRLSELLQMPWRITNEVRRRLAYPYIRCAFAYHGVAWGRGWRVLGMPIIQRHRSSTIVLGDGIYLRSWPRSNPLVPHHPVVLATRTADASIRIGDDCGFSGTTFVSADAIEVGDRVQIGSNASVVNTDFHPLRPEVRRENFNAGASAPIVIEDDVFVGMDSLILKGVTVGEGSVVGAGSVVSRDVPPGTVVAGNPATVVTELD</sequence>
<organism evidence="5 6">
    <name type="scientific">Salinibacter ruber</name>
    <dbReference type="NCBI Taxonomy" id="146919"/>
    <lineage>
        <taxon>Bacteria</taxon>
        <taxon>Pseudomonadati</taxon>
        <taxon>Rhodothermota</taxon>
        <taxon>Rhodothermia</taxon>
        <taxon>Rhodothermales</taxon>
        <taxon>Salinibacteraceae</taxon>
        <taxon>Salinibacter</taxon>
    </lineage>
</organism>
<proteinExistence type="inferred from homology"/>
<dbReference type="RefSeq" id="WP_272502919.1">
    <property type="nucleotide sequence ID" value="NZ_JANUAU010000009.1"/>
</dbReference>